<dbReference type="Gene3D" id="1.10.287.70">
    <property type="match status" value="1"/>
</dbReference>
<keyword evidence="1" id="KW-0812">Transmembrane</keyword>
<keyword evidence="1" id="KW-0472">Membrane</keyword>
<comment type="caution">
    <text evidence="2">The sequence shown here is derived from an EMBL/GenBank/DDBJ whole genome shotgun (WGS) entry which is preliminary data.</text>
</comment>
<keyword evidence="3" id="KW-1185">Reference proteome</keyword>
<feature type="non-terminal residue" evidence="2">
    <location>
        <position position="1"/>
    </location>
</feature>
<accession>A0A812PYR5</accession>
<keyword evidence="1" id="KW-1133">Transmembrane helix</keyword>
<gene>
    <name evidence="2" type="primary">Cacna1b</name>
    <name evidence="2" type="ORF">SPIL2461_LOCUS8583</name>
</gene>
<dbReference type="EMBL" id="CAJNIZ010014231">
    <property type="protein sequence ID" value="CAE7359402.1"/>
    <property type="molecule type" value="Genomic_DNA"/>
</dbReference>
<reference evidence="2" key="1">
    <citation type="submission" date="2021-02" db="EMBL/GenBank/DDBJ databases">
        <authorList>
            <person name="Dougan E. K."/>
            <person name="Rhodes N."/>
            <person name="Thang M."/>
            <person name="Chan C."/>
        </authorList>
    </citation>
    <scope>NUCLEOTIDE SEQUENCE</scope>
</reference>
<feature type="non-terminal residue" evidence="2">
    <location>
        <position position="60"/>
    </location>
</feature>
<dbReference type="OrthoDB" id="448062at2759"/>
<dbReference type="AlphaFoldDB" id="A0A812PYR5"/>
<dbReference type="Proteomes" id="UP000649617">
    <property type="component" value="Unassembled WGS sequence"/>
</dbReference>
<feature type="transmembrane region" description="Helical" evidence="1">
    <location>
        <begin position="15"/>
        <end position="46"/>
    </location>
</feature>
<organism evidence="2 3">
    <name type="scientific">Symbiodinium pilosum</name>
    <name type="common">Dinoflagellate</name>
    <dbReference type="NCBI Taxonomy" id="2952"/>
    <lineage>
        <taxon>Eukaryota</taxon>
        <taxon>Sar</taxon>
        <taxon>Alveolata</taxon>
        <taxon>Dinophyceae</taxon>
        <taxon>Suessiales</taxon>
        <taxon>Symbiodiniaceae</taxon>
        <taxon>Symbiodinium</taxon>
    </lineage>
</organism>
<sequence>IASIYRPLIQQKPLLFFYFMTVLLVLSIALMNLVTAIMVEGALAIAEEDKEVRKTYEQAS</sequence>
<evidence type="ECO:0000256" key="1">
    <source>
        <dbReference type="SAM" id="Phobius"/>
    </source>
</evidence>
<evidence type="ECO:0000313" key="2">
    <source>
        <dbReference type="EMBL" id="CAE7359402.1"/>
    </source>
</evidence>
<proteinExistence type="predicted"/>
<protein>
    <submittedName>
        <fullName evidence="2">Cacna1b protein</fullName>
    </submittedName>
</protein>
<name>A0A812PYR5_SYMPI</name>
<evidence type="ECO:0000313" key="3">
    <source>
        <dbReference type="Proteomes" id="UP000649617"/>
    </source>
</evidence>